<protein>
    <submittedName>
        <fullName evidence="1">Uncharacterized protein</fullName>
    </submittedName>
</protein>
<dbReference type="EMBL" id="BOML01000080">
    <property type="protein sequence ID" value="GIE07427.1"/>
    <property type="molecule type" value="Genomic_DNA"/>
</dbReference>
<dbReference type="Proteomes" id="UP000637628">
    <property type="component" value="Unassembled WGS sequence"/>
</dbReference>
<organism evidence="1 2">
    <name type="scientific">Paractinoplanes durhamensis</name>
    <dbReference type="NCBI Taxonomy" id="113563"/>
    <lineage>
        <taxon>Bacteria</taxon>
        <taxon>Bacillati</taxon>
        <taxon>Actinomycetota</taxon>
        <taxon>Actinomycetes</taxon>
        <taxon>Micromonosporales</taxon>
        <taxon>Micromonosporaceae</taxon>
        <taxon>Paractinoplanes</taxon>
    </lineage>
</organism>
<sequence>MLPSAGALLRILHRYRAEFPPAERPVAPAPALPDRVAIYRYFEQEALAGVGRFRWYERDAARLQAGAWCEAEVSRRWFLAQERQVHQQQELDRKWHLLIGNDPETVRQALAAAFEDIEAAACAVVRVKGAEVTLTVTIPPVSAAIPGDVYRQFVHGQALVALRTAFAAAPGLAAARVTVLSNDPLASFSVTRQALDQIRWHAADATDIVDAVARRKGEKLT</sequence>
<reference evidence="1 2" key="1">
    <citation type="submission" date="2021-01" db="EMBL/GenBank/DDBJ databases">
        <title>Whole genome shotgun sequence of Actinoplanes durhamensis NBRC 14914.</title>
        <authorList>
            <person name="Komaki H."/>
            <person name="Tamura T."/>
        </authorList>
    </citation>
    <scope>NUCLEOTIDE SEQUENCE [LARGE SCALE GENOMIC DNA]</scope>
    <source>
        <strain evidence="1 2">NBRC 14914</strain>
    </source>
</reference>
<evidence type="ECO:0000313" key="2">
    <source>
        <dbReference type="Proteomes" id="UP000637628"/>
    </source>
</evidence>
<comment type="caution">
    <text evidence="1">The sequence shown here is derived from an EMBL/GenBank/DDBJ whole genome shotgun (WGS) entry which is preliminary data.</text>
</comment>
<proteinExistence type="predicted"/>
<evidence type="ECO:0000313" key="1">
    <source>
        <dbReference type="EMBL" id="GIE07427.1"/>
    </source>
</evidence>
<accession>A0ABQ3ZC80</accession>
<keyword evidence="2" id="KW-1185">Reference proteome</keyword>
<gene>
    <name evidence="1" type="ORF">Adu01nite_87770</name>
</gene>
<name>A0ABQ3ZC80_9ACTN</name>